<proteinExistence type="predicted"/>
<evidence type="ECO:0000259" key="1">
    <source>
        <dbReference type="Pfam" id="PF10469"/>
    </source>
</evidence>
<dbReference type="InterPro" id="IPR009097">
    <property type="entry name" value="Cyclic_Pdiesterase"/>
</dbReference>
<keyword evidence="2" id="KW-1185">Reference proteome</keyword>
<dbReference type="Proteomes" id="UP000887565">
    <property type="component" value="Unplaced"/>
</dbReference>
<organism evidence="2 3">
    <name type="scientific">Romanomermis culicivorax</name>
    <name type="common">Nematode worm</name>
    <dbReference type="NCBI Taxonomy" id="13658"/>
    <lineage>
        <taxon>Eukaryota</taxon>
        <taxon>Metazoa</taxon>
        <taxon>Ecdysozoa</taxon>
        <taxon>Nematoda</taxon>
        <taxon>Enoplea</taxon>
        <taxon>Dorylaimia</taxon>
        <taxon>Mermithida</taxon>
        <taxon>Mermithoidea</taxon>
        <taxon>Mermithidae</taxon>
        <taxon>Romanomermis</taxon>
    </lineage>
</organism>
<feature type="domain" description="A-kinase anchor protein 7-like phosphoesterase" evidence="1">
    <location>
        <begin position="189"/>
        <end position="321"/>
    </location>
</feature>
<evidence type="ECO:0000313" key="3">
    <source>
        <dbReference type="WBParaSite" id="nRc.2.0.1.t34762-RA"/>
    </source>
</evidence>
<dbReference type="PANTHER" id="PTHR15934:SF2">
    <property type="entry name" value="A-KINASE ANCHOR PROTEIN 7-LIKE PHOSPHOESTERASE DOMAIN-CONTAINING PROTEIN"/>
    <property type="match status" value="1"/>
</dbReference>
<dbReference type="SUPFAM" id="SSF55144">
    <property type="entry name" value="LigT-like"/>
    <property type="match status" value="1"/>
</dbReference>
<dbReference type="GO" id="GO:0034237">
    <property type="term" value="F:protein kinase A regulatory subunit binding"/>
    <property type="evidence" value="ECO:0007669"/>
    <property type="project" value="TreeGrafter"/>
</dbReference>
<dbReference type="WBParaSite" id="nRc.2.0.1.t34762-RA">
    <property type="protein sequence ID" value="nRc.2.0.1.t34762-RA"/>
    <property type="gene ID" value="nRc.2.0.1.g34762"/>
</dbReference>
<evidence type="ECO:0000313" key="2">
    <source>
        <dbReference type="Proteomes" id="UP000887565"/>
    </source>
</evidence>
<name>A0A915K7P5_ROMCU</name>
<reference evidence="3" key="1">
    <citation type="submission" date="2022-11" db="UniProtKB">
        <authorList>
            <consortium name="WormBaseParasite"/>
        </authorList>
    </citation>
    <scope>IDENTIFICATION</scope>
</reference>
<dbReference type="PROSITE" id="PS51257">
    <property type="entry name" value="PROKAR_LIPOPROTEIN"/>
    <property type="match status" value="1"/>
</dbReference>
<dbReference type="PANTHER" id="PTHR15934">
    <property type="entry name" value="RNA 2',3'-CYCLIC PHOSPHODIESTERASE"/>
    <property type="match status" value="1"/>
</dbReference>
<dbReference type="InterPro" id="IPR019510">
    <property type="entry name" value="AKAP7-like_phosphoesterase"/>
</dbReference>
<dbReference type="InterPro" id="IPR052641">
    <property type="entry name" value="AKAP7_isoform_gamma"/>
</dbReference>
<accession>A0A915K7P5</accession>
<dbReference type="GO" id="GO:0010738">
    <property type="term" value="P:regulation of protein kinase A signaling"/>
    <property type="evidence" value="ECO:0007669"/>
    <property type="project" value="TreeGrafter"/>
</dbReference>
<dbReference type="AlphaFoldDB" id="A0A915K7P5"/>
<dbReference type="Pfam" id="PF10469">
    <property type="entry name" value="AKAP7_NLS"/>
    <property type="match status" value="1"/>
</dbReference>
<dbReference type="GO" id="GO:0005829">
    <property type="term" value="C:cytosol"/>
    <property type="evidence" value="ECO:0007669"/>
    <property type="project" value="TreeGrafter"/>
</dbReference>
<protein>
    <submittedName>
        <fullName evidence="3">A-kinase anchor protein 7-like phosphoesterase domain-containing protein</fullName>
    </submittedName>
</protein>
<dbReference type="Gene3D" id="3.90.1140.10">
    <property type="entry name" value="Cyclic phosphodiesterase"/>
    <property type="match status" value="1"/>
</dbReference>
<sequence>MRYFVKSERKETPSEIKIIEPVSGSQIISACSDPFYRLRRKSLALWRNLSFINENSCFPLTAFVENPLLTTIPKFCIVFADFLLEIIVNVTNCSVSALRRNYLLIFDFVNRKMLQFVLKRIIGKVPFSLVFRSDDIKEATWAKVQFRAYGARKYFYVIIPLCCRRFKASRPLITIVTKKRIEKLTFKQPNYFLGVKIDNEEVINNLKQVQNDMLNFSPALKSVVVPINNAHVTLLVFFLDEEHCLHDAKEAMQNAFDKFRAKNICSFDLTIEGVDSFKNNVVYARILEDAGFQSLQILKATFEEEGIMSQDDRKFLPHLTFSIAIDAEAEKPRKWILSLRFCLATR</sequence>